<feature type="compositionally biased region" description="Acidic residues" evidence="1">
    <location>
        <begin position="145"/>
        <end position="156"/>
    </location>
</feature>
<proteinExistence type="predicted"/>
<evidence type="ECO:0000313" key="3">
    <source>
        <dbReference type="Proteomes" id="UP001189429"/>
    </source>
</evidence>
<evidence type="ECO:0000256" key="1">
    <source>
        <dbReference type="SAM" id="MobiDB-lite"/>
    </source>
</evidence>
<keyword evidence="3" id="KW-1185">Reference proteome</keyword>
<reference evidence="2" key="1">
    <citation type="submission" date="2023-10" db="EMBL/GenBank/DDBJ databases">
        <authorList>
            <person name="Chen Y."/>
            <person name="Shah S."/>
            <person name="Dougan E. K."/>
            <person name="Thang M."/>
            <person name="Chan C."/>
        </authorList>
    </citation>
    <scope>NUCLEOTIDE SEQUENCE [LARGE SCALE GENOMIC DNA]</scope>
</reference>
<protein>
    <submittedName>
        <fullName evidence="2">Uncharacterized protein</fullName>
    </submittedName>
</protein>
<gene>
    <name evidence="2" type="ORF">PCOR1329_LOCUS13081</name>
</gene>
<dbReference type="EMBL" id="CAUYUJ010003847">
    <property type="protein sequence ID" value="CAK0807095.1"/>
    <property type="molecule type" value="Genomic_DNA"/>
</dbReference>
<comment type="caution">
    <text evidence="2">The sequence shown here is derived from an EMBL/GenBank/DDBJ whole genome shotgun (WGS) entry which is preliminary data.</text>
</comment>
<name>A0ABN9QP15_9DINO</name>
<evidence type="ECO:0000313" key="2">
    <source>
        <dbReference type="EMBL" id="CAK0807095.1"/>
    </source>
</evidence>
<sequence length="501" mass="54265">MTEEPTAMPVAMLAHLPLLARIALLEDLIVDEVRRGGILPRLCALEAEVALWGEAVAKAQGVKPRMEAIEGILRDRGQLPCGGQQAREAAALHAGRAAAAAPEVPRLAVPVPRAPGRAPDRAERSAIETWGELARDLLASREVDEGSDATDPEMPELEPLPVVRFPDTPPGTPRGGVEWEGLSMDAGSLRVPPPLEELSEEEVAAEQALCEAEAMLNEMDLSDGCGEGDDGPLLERAVEHIRAAVREGSRATVEGAVGLLLVLFRGTTAACLRPIVHALAACEEFPADLAGKAAKLVMLRPEWPNRDERVRELCANIAKASSLEVVTACLDLVPRKHSSEMLGFSWLLEPLSDELIVEFQVGDRVIALEDMTTDSRQGVELKKGHEGEIREIDEDGDLSIRFRDVEKRQWVFARHVDRLGLKSGRHEGLCCAVTLLCDDAGGPPLCAASARQLLMSYAGRVGMPALQRVSQDELLAQKARRAKVRETLRKLKSYQSVSASE</sequence>
<feature type="region of interest" description="Disordered" evidence="1">
    <location>
        <begin position="142"/>
        <end position="176"/>
    </location>
</feature>
<organism evidence="2 3">
    <name type="scientific">Prorocentrum cordatum</name>
    <dbReference type="NCBI Taxonomy" id="2364126"/>
    <lineage>
        <taxon>Eukaryota</taxon>
        <taxon>Sar</taxon>
        <taxon>Alveolata</taxon>
        <taxon>Dinophyceae</taxon>
        <taxon>Prorocentrales</taxon>
        <taxon>Prorocentraceae</taxon>
        <taxon>Prorocentrum</taxon>
    </lineage>
</organism>
<accession>A0ABN9QP15</accession>
<dbReference type="Proteomes" id="UP001189429">
    <property type="component" value="Unassembled WGS sequence"/>
</dbReference>